<dbReference type="InterPro" id="IPR036291">
    <property type="entry name" value="NAD(P)-bd_dom_sf"/>
</dbReference>
<reference evidence="2" key="1">
    <citation type="journal article" date="2015" name="Nature">
        <title>Complex archaea that bridge the gap between prokaryotes and eukaryotes.</title>
        <authorList>
            <person name="Spang A."/>
            <person name="Saw J.H."/>
            <person name="Jorgensen S.L."/>
            <person name="Zaremba-Niedzwiedzka K."/>
            <person name="Martijn J."/>
            <person name="Lind A.E."/>
            <person name="van Eijk R."/>
            <person name="Schleper C."/>
            <person name="Guy L."/>
            <person name="Ettema T.J."/>
        </authorList>
    </citation>
    <scope>NUCLEOTIDE SEQUENCE</scope>
</reference>
<dbReference type="InterPro" id="IPR000683">
    <property type="entry name" value="Gfo/Idh/MocA-like_OxRdtase_N"/>
</dbReference>
<dbReference type="EMBL" id="LAZR01021396">
    <property type="protein sequence ID" value="KKL85472.1"/>
    <property type="molecule type" value="Genomic_DNA"/>
</dbReference>
<proteinExistence type="predicted"/>
<evidence type="ECO:0000259" key="1">
    <source>
        <dbReference type="Pfam" id="PF01408"/>
    </source>
</evidence>
<evidence type="ECO:0000313" key="2">
    <source>
        <dbReference type="EMBL" id="KKL85472.1"/>
    </source>
</evidence>
<organism evidence="2">
    <name type="scientific">marine sediment metagenome</name>
    <dbReference type="NCBI Taxonomy" id="412755"/>
    <lineage>
        <taxon>unclassified sequences</taxon>
        <taxon>metagenomes</taxon>
        <taxon>ecological metagenomes</taxon>
    </lineage>
</organism>
<dbReference type="PANTHER" id="PTHR43377:SF2">
    <property type="entry name" value="BINDING ROSSMANN FOLD OXIDOREDUCTASE, PUTATIVE (AFU_ORTHOLOGUE AFUA_4G00560)-RELATED"/>
    <property type="match status" value="1"/>
</dbReference>
<gene>
    <name evidence="2" type="ORF">LCGC14_1954370</name>
</gene>
<accession>A0A0F9IDK8</accession>
<dbReference type="InterPro" id="IPR051450">
    <property type="entry name" value="Gfo/Idh/MocA_Oxidoreductases"/>
</dbReference>
<dbReference type="PANTHER" id="PTHR43377">
    <property type="entry name" value="BILIVERDIN REDUCTASE A"/>
    <property type="match status" value="1"/>
</dbReference>
<dbReference type="AlphaFoldDB" id="A0A0F9IDK8"/>
<dbReference type="Gene3D" id="3.40.50.720">
    <property type="entry name" value="NAD(P)-binding Rossmann-like Domain"/>
    <property type="match status" value="1"/>
</dbReference>
<comment type="caution">
    <text evidence="2">The sequence shown here is derived from an EMBL/GenBank/DDBJ whole genome shotgun (WGS) entry which is preliminary data.</text>
</comment>
<protein>
    <recommendedName>
        <fullName evidence="1">Gfo/Idh/MocA-like oxidoreductase N-terminal domain-containing protein</fullName>
    </recommendedName>
</protein>
<dbReference type="SUPFAM" id="SSF51735">
    <property type="entry name" value="NAD(P)-binding Rossmann-fold domains"/>
    <property type="match status" value="1"/>
</dbReference>
<feature type="non-terminal residue" evidence="2">
    <location>
        <position position="108"/>
    </location>
</feature>
<sequence>MSSSKKRYAVVGVGGRSGMYTRAVTGSHAEFSELVGLCDTNQARMDLRNTELPEGVGPVPTYAAEDFDRMVAETTPDTVIVTSMDVTHSDYIIRAMELGCDVITEKPM</sequence>
<name>A0A0F9IDK8_9ZZZZ</name>
<dbReference type="Pfam" id="PF01408">
    <property type="entry name" value="GFO_IDH_MocA"/>
    <property type="match status" value="1"/>
</dbReference>
<feature type="domain" description="Gfo/Idh/MocA-like oxidoreductase N-terminal" evidence="1">
    <location>
        <begin position="7"/>
        <end position="108"/>
    </location>
</feature>
<dbReference type="GO" id="GO:0000166">
    <property type="term" value="F:nucleotide binding"/>
    <property type="evidence" value="ECO:0007669"/>
    <property type="project" value="InterPro"/>
</dbReference>